<dbReference type="PROSITE" id="PS50105">
    <property type="entry name" value="SAM_DOMAIN"/>
    <property type="match status" value="1"/>
</dbReference>
<dbReference type="SUPFAM" id="SSF47769">
    <property type="entry name" value="SAM/Pointed domain"/>
    <property type="match status" value="1"/>
</dbReference>
<sequence>MANQNIEEWSVDQVADWLTGLGAPAAGYAAGLRARGLHGRKLLTLRCDDLEYLGVTVIGHQELILEAVEQLRDYSALVANSLTLNEPINTATYHLQQYELSRECVARLALRARVAAAALRSLCPSERRLHTQALADVARTVSAVKPLVCWLDRWSLFGGSGLAERRALLLKLSLEAATSAQRDRFAEQPARAVAAAAAAIASTADYIIQDVQDHMVLVPARVDSVTLQQGARPLGFRLAPPPAGRHLADIRFGSPAHRHPHIHDGDEILQVGDRVVVGWGGDAVMAECMRAAAAAPRGELTLSLRRRGARGAGAALATPTGRQARDWPRHMRRFPPPWEYNDLRSFK</sequence>
<dbReference type="PROSITE" id="PS51290">
    <property type="entry name" value="CRIC"/>
    <property type="match status" value="1"/>
</dbReference>
<comment type="similarity">
    <text evidence="1">Belongs to the CNKSR family.</text>
</comment>
<dbReference type="InterPro" id="IPR051566">
    <property type="entry name" value="CNKSR"/>
</dbReference>
<dbReference type="InterPro" id="IPR013761">
    <property type="entry name" value="SAM/pointed_sf"/>
</dbReference>
<feature type="domain" description="SAM" evidence="2">
    <location>
        <begin position="9"/>
        <end position="74"/>
    </location>
</feature>
<dbReference type="SUPFAM" id="SSF50156">
    <property type="entry name" value="PDZ domain-like"/>
    <property type="match status" value="1"/>
</dbReference>
<proteinExistence type="inferred from homology"/>
<evidence type="ECO:0000259" key="3">
    <source>
        <dbReference type="PROSITE" id="PS50106"/>
    </source>
</evidence>
<evidence type="ECO:0000259" key="4">
    <source>
        <dbReference type="PROSITE" id="PS51290"/>
    </source>
</evidence>
<feature type="domain" description="PDZ" evidence="3">
    <location>
        <begin position="224"/>
        <end position="278"/>
    </location>
</feature>
<reference evidence="5" key="1">
    <citation type="submission" date="2020-11" db="EMBL/GenBank/DDBJ databases">
        <authorList>
            <person name="Whiteford S."/>
        </authorList>
    </citation>
    <scope>NUCLEOTIDE SEQUENCE</scope>
</reference>
<dbReference type="Gene3D" id="2.30.42.10">
    <property type="match status" value="1"/>
</dbReference>
<gene>
    <name evidence="5" type="ORF">PLXY2_LOCUS13183</name>
</gene>
<dbReference type="Gene3D" id="1.10.150.50">
    <property type="entry name" value="Transcription Factor, Ets-1"/>
    <property type="match status" value="1"/>
</dbReference>
<protein>
    <submittedName>
        <fullName evidence="5">(diamondback moth) hypothetical protein</fullName>
    </submittedName>
</protein>
<dbReference type="InterPro" id="IPR001660">
    <property type="entry name" value="SAM"/>
</dbReference>
<evidence type="ECO:0000256" key="1">
    <source>
        <dbReference type="ARBA" id="ARBA00009498"/>
    </source>
</evidence>
<comment type="caution">
    <text evidence="5">The sequence shown here is derived from an EMBL/GenBank/DDBJ whole genome shotgun (WGS) entry which is preliminary data.</text>
</comment>
<dbReference type="EMBL" id="CAJHNJ030000089">
    <property type="protein sequence ID" value="CAG9134930.1"/>
    <property type="molecule type" value="Genomic_DNA"/>
</dbReference>
<keyword evidence="6" id="KW-1185">Reference proteome</keyword>
<dbReference type="PANTHER" id="PTHR12844:SF42">
    <property type="entry name" value="CONNECTOR ENHANCER OF KSR PROTEIN CNK"/>
    <property type="match status" value="1"/>
</dbReference>
<dbReference type="InterPro" id="IPR001478">
    <property type="entry name" value="PDZ"/>
</dbReference>
<dbReference type="SMART" id="SM00228">
    <property type="entry name" value="PDZ"/>
    <property type="match status" value="1"/>
</dbReference>
<dbReference type="InterPro" id="IPR036034">
    <property type="entry name" value="PDZ_sf"/>
</dbReference>
<dbReference type="InterPro" id="IPR017874">
    <property type="entry name" value="CRIC_domain"/>
</dbReference>
<accession>A0A8S4G393</accession>
<evidence type="ECO:0000313" key="6">
    <source>
        <dbReference type="Proteomes" id="UP000653454"/>
    </source>
</evidence>
<name>A0A8S4G393_PLUXY</name>
<evidence type="ECO:0000313" key="5">
    <source>
        <dbReference type="EMBL" id="CAG9134930.1"/>
    </source>
</evidence>
<feature type="domain" description="CRIC" evidence="4">
    <location>
        <begin position="80"/>
        <end position="187"/>
    </location>
</feature>
<dbReference type="PANTHER" id="PTHR12844">
    <property type="entry name" value="CONNECTOR ENCHANCER OF KINASE SUPPRESSOR OF RAS"/>
    <property type="match status" value="1"/>
</dbReference>
<dbReference type="AlphaFoldDB" id="A0A8S4G393"/>
<dbReference type="Pfam" id="PF00595">
    <property type="entry name" value="PDZ"/>
    <property type="match status" value="1"/>
</dbReference>
<organism evidence="5 6">
    <name type="scientific">Plutella xylostella</name>
    <name type="common">Diamondback moth</name>
    <name type="synonym">Plutella maculipennis</name>
    <dbReference type="NCBI Taxonomy" id="51655"/>
    <lineage>
        <taxon>Eukaryota</taxon>
        <taxon>Metazoa</taxon>
        <taxon>Ecdysozoa</taxon>
        <taxon>Arthropoda</taxon>
        <taxon>Hexapoda</taxon>
        <taxon>Insecta</taxon>
        <taxon>Pterygota</taxon>
        <taxon>Neoptera</taxon>
        <taxon>Endopterygota</taxon>
        <taxon>Lepidoptera</taxon>
        <taxon>Glossata</taxon>
        <taxon>Ditrysia</taxon>
        <taxon>Yponomeutoidea</taxon>
        <taxon>Plutellidae</taxon>
        <taxon>Plutella</taxon>
    </lineage>
</organism>
<dbReference type="Proteomes" id="UP000653454">
    <property type="component" value="Unassembled WGS sequence"/>
</dbReference>
<dbReference type="Pfam" id="PF00536">
    <property type="entry name" value="SAM_1"/>
    <property type="match status" value="1"/>
</dbReference>
<dbReference type="PROSITE" id="PS50106">
    <property type="entry name" value="PDZ"/>
    <property type="match status" value="1"/>
</dbReference>
<evidence type="ECO:0000259" key="2">
    <source>
        <dbReference type="PROSITE" id="PS50105"/>
    </source>
</evidence>
<dbReference type="SMART" id="SM00454">
    <property type="entry name" value="SAM"/>
    <property type="match status" value="1"/>
</dbReference>